<dbReference type="EC" id="2.7.1.59" evidence="1"/>
<protein>
    <recommendedName>
        <fullName evidence="1">N-acetylglucosamine kinase</fullName>
        <ecNumber evidence="1">2.7.1.59</ecNumber>
    </recommendedName>
</protein>
<keyword evidence="6" id="KW-0862">Zinc</keyword>
<evidence type="ECO:0000256" key="4">
    <source>
        <dbReference type="ARBA" id="ARBA00022741"/>
    </source>
</evidence>
<keyword evidence="5" id="KW-0418">Kinase</keyword>
<evidence type="ECO:0000256" key="7">
    <source>
        <dbReference type="ARBA" id="ARBA00022840"/>
    </source>
</evidence>
<evidence type="ECO:0000256" key="9">
    <source>
        <dbReference type="ARBA" id="ARBA00049065"/>
    </source>
</evidence>
<evidence type="ECO:0000256" key="5">
    <source>
        <dbReference type="ARBA" id="ARBA00022777"/>
    </source>
</evidence>
<evidence type="ECO:0000256" key="6">
    <source>
        <dbReference type="ARBA" id="ARBA00022833"/>
    </source>
</evidence>
<dbReference type="PROSITE" id="PS01125">
    <property type="entry name" value="ROK"/>
    <property type="match status" value="1"/>
</dbReference>
<gene>
    <name evidence="11" type="ORF">JYB85_06400</name>
</gene>
<comment type="catalytic activity">
    <reaction evidence="9">
        <text>N-acetyl-D-glucosamine + ATP = N-acetyl-D-glucosamine 6-phosphate + ADP + H(+)</text>
        <dbReference type="Rhea" id="RHEA:17417"/>
        <dbReference type="ChEBI" id="CHEBI:15378"/>
        <dbReference type="ChEBI" id="CHEBI:30616"/>
        <dbReference type="ChEBI" id="CHEBI:57513"/>
        <dbReference type="ChEBI" id="CHEBI:456216"/>
        <dbReference type="ChEBI" id="CHEBI:506227"/>
        <dbReference type="EC" id="2.7.1.59"/>
    </reaction>
</comment>
<keyword evidence="12" id="KW-1185">Reference proteome</keyword>
<dbReference type="Pfam" id="PF00480">
    <property type="entry name" value="ROK"/>
    <property type="match status" value="1"/>
</dbReference>
<dbReference type="InterPro" id="IPR043129">
    <property type="entry name" value="ATPase_NBD"/>
</dbReference>
<keyword evidence="7" id="KW-0067">ATP-binding</keyword>
<dbReference type="PANTHER" id="PTHR18964:SF162">
    <property type="entry name" value="N-ACETYL-D-GLUCOSAMINE KINASE"/>
    <property type="match status" value="1"/>
</dbReference>
<dbReference type="Proteomes" id="UP000663207">
    <property type="component" value="Chromosome"/>
</dbReference>
<dbReference type="InterPro" id="IPR000600">
    <property type="entry name" value="ROK"/>
</dbReference>
<evidence type="ECO:0000256" key="8">
    <source>
        <dbReference type="ARBA" id="ARBA00023277"/>
    </source>
</evidence>
<dbReference type="CDD" id="cd24057">
    <property type="entry name" value="ASKHA_NBD_ROK_NAGK"/>
    <property type="match status" value="1"/>
</dbReference>
<accession>A0ABX7R3P8</accession>
<evidence type="ECO:0000256" key="1">
    <source>
        <dbReference type="ARBA" id="ARBA00012122"/>
    </source>
</evidence>
<keyword evidence="8" id="KW-0119">Carbohydrate metabolism</keyword>
<evidence type="ECO:0000256" key="2">
    <source>
        <dbReference type="ARBA" id="ARBA00022679"/>
    </source>
</evidence>
<name>A0ABX7R3P8_9GAMM</name>
<dbReference type="EMBL" id="CP071502">
    <property type="protein sequence ID" value="QSX38446.1"/>
    <property type="molecule type" value="Genomic_DNA"/>
</dbReference>
<dbReference type="RefSeq" id="WP_207381527.1">
    <property type="nucleotide sequence ID" value="NZ_CP071502.1"/>
</dbReference>
<evidence type="ECO:0000313" key="11">
    <source>
        <dbReference type="EMBL" id="QSX38446.1"/>
    </source>
</evidence>
<dbReference type="PANTHER" id="PTHR18964">
    <property type="entry name" value="ROK (REPRESSOR, ORF, KINASE) FAMILY"/>
    <property type="match status" value="1"/>
</dbReference>
<proteinExistence type="predicted"/>
<keyword evidence="4" id="KW-0547">Nucleotide-binding</keyword>
<sequence>MHYGLDIGGTKIALAIFDDELQCRDRWQLATPVDDYEAFLTTVCGQIALADERCRALASEQAQAEEHEQQQAMASVGIALPGVIQTDGTVLSSNVPCLNRRRVAEDLGARLGRKVATGNDCRCFTLSEALLGAGRDKRHVVGVILGTGLGGGLCIDGRLFNGANCLAGEFGHQGLAASVLLDHGLPLYDCGCGLRGCAENYVSGTGLGRLYRHFGGEADTYQWLAAYREGEASARRAFDAYMDALGSVLAGQILALDPDIFVFGGGLSQVPEIMEALPVATQKHLFAGVSLPEFRVAEFGAASGVRGAALLGKNQLLNESLLLNESRISKSTGPNSQASDAVNPPSKRSIANG</sequence>
<organism evidence="11 12">
    <name type="scientific">Shewanella sedimentimangrovi</name>
    <dbReference type="NCBI Taxonomy" id="2814293"/>
    <lineage>
        <taxon>Bacteria</taxon>
        <taxon>Pseudomonadati</taxon>
        <taxon>Pseudomonadota</taxon>
        <taxon>Gammaproteobacteria</taxon>
        <taxon>Alteromonadales</taxon>
        <taxon>Shewanellaceae</taxon>
        <taxon>Shewanella</taxon>
    </lineage>
</organism>
<keyword evidence="2" id="KW-0808">Transferase</keyword>
<evidence type="ECO:0000256" key="10">
    <source>
        <dbReference type="SAM" id="MobiDB-lite"/>
    </source>
</evidence>
<dbReference type="SUPFAM" id="SSF53067">
    <property type="entry name" value="Actin-like ATPase domain"/>
    <property type="match status" value="1"/>
</dbReference>
<dbReference type="Gene3D" id="3.30.420.40">
    <property type="match status" value="2"/>
</dbReference>
<feature type="region of interest" description="Disordered" evidence="10">
    <location>
        <begin position="329"/>
        <end position="353"/>
    </location>
</feature>
<keyword evidence="3" id="KW-0479">Metal-binding</keyword>
<dbReference type="InterPro" id="IPR049874">
    <property type="entry name" value="ROK_cs"/>
</dbReference>
<feature type="compositionally biased region" description="Polar residues" evidence="10">
    <location>
        <begin position="329"/>
        <end position="340"/>
    </location>
</feature>
<evidence type="ECO:0000256" key="3">
    <source>
        <dbReference type="ARBA" id="ARBA00022723"/>
    </source>
</evidence>
<reference evidence="11 12" key="1">
    <citation type="submission" date="2021-03" db="EMBL/GenBank/DDBJ databases">
        <title>Novel species identification of genus Shewanella.</title>
        <authorList>
            <person name="Liu G."/>
            <person name="Zhang Q."/>
        </authorList>
    </citation>
    <scope>NUCLEOTIDE SEQUENCE [LARGE SCALE GENOMIC DNA]</scope>
    <source>
        <strain evidence="11 12">FJAT-52962</strain>
    </source>
</reference>
<evidence type="ECO:0000313" key="12">
    <source>
        <dbReference type="Proteomes" id="UP000663207"/>
    </source>
</evidence>